<dbReference type="PANTHER" id="PTHR11527">
    <property type="entry name" value="HEAT-SHOCK PROTEIN 20 FAMILY MEMBER"/>
    <property type="match status" value="1"/>
</dbReference>
<protein>
    <submittedName>
        <fullName evidence="4">HSP20 family protein</fullName>
    </submittedName>
</protein>
<gene>
    <name evidence="4" type="ORF">SAMN05661093_10250</name>
</gene>
<feature type="domain" description="SHSP" evidence="3">
    <location>
        <begin position="30"/>
        <end position="140"/>
    </location>
</feature>
<sequence length="140" mass="16009">MALPAVRTLNSVDRWDPFREFENLFSQLSRYNSQGWSPLADVTETETDYVVELDVPGVQREDVTVDLNDTDLSITGELKERERKGLFRHRTRRTGRFSYRLSLPRNLDADKVEAKLADGVLTVTVGKKDAAKPRRIEITA</sequence>
<proteinExistence type="inferred from homology"/>
<dbReference type="InterPro" id="IPR008978">
    <property type="entry name" value="HSP20-like_chaperone"/>
</dbReference>
<reference evidence="4 5" key="1">
    <citation type="submission" date="2017-04" db="EMBL/GenBank/DDBJ databases">
        <authorList>
            <person name="Afonso C.L."/>
            <person name="Miller P.J."/>
            <person name="Scott M.A."/>
            <person name="Spackman E."/>
            <person name="Goraichik I."/>
            <person name="Dimitrov K.M."/>
            <person name="Suarez D.L."/>
            <person name="Swayne D.E."/>
        </authorList>
    </citation>
    <scope>NUCLEOTIDE SEQUENCE [LARGE SCALE GENOMIC DNA]</scope>
    <source>
        <strain evidence="4 5">DSM 43828</strain>
    </source>
</reference>
<dbReference type="Pfam" id="PF00011">
    <property type="entry name" value="HSP20"/>
    <property type="match status" value="1"/>
</dbReference>
<evidence type="ECO:0000259" key="3">
    <source>
        <dbReference type="PROSITE" id="PS01031"/>
    </source>
</evidence>
<keyword evidence="5" id="KW-1185">Reference proteome</keyword>
<dbReference type="Proteomes" id="UP000192674">
    <property type="component" value="Unassembled WGS sequence"/>
</dbReference>
<dbReference type="AlphaFoldDB" id="A0A1Y5Y7W8"/>
<dbReference type="Gene3D" id="2.60.40.790">
    <property type="match status" value="1"/>
</dbReference>
<comment type="similarity">
    <text evidence="1 2">Belongs to the small heat shock protein (HSP20) family.</text>
</comment>
<dbReference type="OrthoDB" id="9809760at2"/>
<evidence type="ECO:0000256" key="2">
    <source>
        <dbReference type="RuleBase" id="RU003616"/>
    </source>
</evidence>
<dbReference type="RefSeq" id="WP_084434381.1">
    <property type="nucleotide sequence ID" value="NZ_FWXV01000016.1"/>
</dbReference>
<evidence type="ECO:0000313" key="4">
    <source>
        <dbReference type="EMBL" id="SMD26666.1"/>
    </source>
</evidence>
<dbReference type="InterPro" id="IPR002068">
    <property type="entry name" value="A-crystallin/Hsp20_dom"/>
</dbReference>
<organism evidence="4 5">
    <name type="scientific">Kibdelosporangium aridum</name>
    <dbReference type="NCBI Taxonomy" id="2030"/>
    <lineage>
        <taxon>Bacteria</taxon>
        <taxon>Bacillati</taxon>
        <taxon>Actinomycetota</taxon>
        <taxon>Actinomycetes</taxon>
        <taxon>Pseudonocardiales</taxon>
        <taxon>Pseudonocardiaceae</taxon>
        <taxon>Kibdelosporangium</taxon>
    </lineage>
</organism>
<evidence type="ECO:0000256" key="1">
    <source>
        <dbReference type="PROSITE-ProRule" id="PRU00285"/>
    </source>
</evidence>
<dbReference type="CDD" id="cd06464">
    <property type="entry name" value="ACD_sHsps-like"/>
    <property type="match status" value="1"/>
</dbReference>
<dbReference type="InterPro" id="IPR031107">
    <property type="entry name" value="Small_HSP"/>
</dbReference>
<accession>A0A1Y5Y7W8</accession>
<dbReference type="EMBL" id="FWXV01000016">
    <property type="protein sequence ID" value="SMD26666.1"/>
    <property type="molecule type" value="Genomic_DNA"/>
</dbReference>
<dbReference type="SUPFAM" id="SSF49764">
    <property type="entry name" value="HSP20-like chaperones"/>
    <property type="match status" value="1"/>
</dbReference>
<dbReference type="PROSITE" id="PS01031">
    <property type="entry name" value="SHSP"/>
    <property type="match status" value="1"/>
</dbReference>
<evidence type="ECO:0000313" key="5">
    <source>
        <dbReference type="Proteomes" id="UP000192674"/>
    </source>
</evidence>
<name>A0A1Y5Y7W8_KIBAR</name>